<reference evidence="2" key="2">
    <citation type="submission" date="2015-01" db="EMBL/GenBank/DDBJ databases">
        <title>Evolutionary Origins and Diversification of the Mycorrhizal Mutualists.</title>
        <authorList>
            <consortium name="DOE Joint Genome Institute"/>
            <consortium name="Mycorrhizal Genomics Consortium"/>
            <person name="Kohler A."/>
            <person name="Kuo A."/>
            <person name="Nagy L.G."/>
            <person name="Floudas D."/>
            <person name="Copeland A."/>
            <person name="Barry K.W."/>
            <person name="Cichocki N."/>
            <person name="Veneault-Fourrey C."/>
            <person name="LaButti K."/>
            <person name="Lindquist E.A."/>
            <person name="Lipzen A."/>
            <person name="Lundell T."/>
            <person name="Morin E."/>
            <person name="Murat C."/>
            <person name="Riley R."/>
            <person name="Ohm R."/>
            <person name="Sun H."/>
            <person name="Tunlid A."/>
            <person name="Henrissat B."/>
            <person name="Grigoriev I.V."/>
            <person name="Hibbett D.S."/>
            <person name="Martin F."/>
        </authorList>
    </citation>
    <scope>NUCLEOTIDE SEQUENCE [LARGE SCALE GENOMIC DNA]</scope>
    <source>
        <strain evidence="2">Marx 270</strain>
    </source>
</reference>
<name>A0A0C3KJH5_PISTI</name>
<dbReference type="Proteomes" id="UP000054217">
    <property type="component" value="Unassembled WGS sequence"/>
</dbReference>
<dbReference type="HOGENOM" id="CLU_2886745_0_0_1"/>
<dbReference type="AlphaFoldDB" id="A0A0C3KJH5"/>
<gene>
    <name evidence="1" type="ORF">M404DRAFT_996574</name>
</gene>
<protein>
    <submittedName>
        <fullName evidence="1">Uncharacterized protein</fullName>
    </submittedName>
</protein>
<dbReference type="InParanoid" id="A0A0C3KJH5"/>
<dbReference type="EMBL" id="KN831954">
    <property type="protein sequence ID" value="KIO09727.1"/>
    <property type="molecule type" value="Genomic_DNA"/>
</dbReference>
<evidence type="ECO:0000313" key="2">
    <source>
        <dbReference type="Proteomes" id="UP000054217"/>
    </source>
</evidence>
<evidence type="ECO:0000313" key="1">
    <source>
        <dbReference type="EMBL" id="KIO09727.1"/>
    </source>
</evidence>
<keyword evidence="2" id="KW-1185">Reference proteome</keyword>
<proteinExistence type="predicted"/>
<sequence length="63" mass="7061">MTSGREKGRTDNERKSWATKKTKLARIITFAKFTEVAVERGLDSTWYTASLLNVGLPPQCTSI</sequence>
<reference evidence="1 2" key="1">
    <citation type="submission" date="2014-04" db="EMBL/GenBank/DDBJ databases">
        <authorList>
            <consortium name="DOE Joint Genome Institute"/>
            <person name="Kuo A."/>
            <person name="Kohler A."/>
            <person name="Costa M.D."/>
            <person name="Nagy L.G."/>
            <person name="Floudas D."/>
            <person name="Copeland A."/>
            <person name="Barry K.W."/>
            <person name="Cichocki N."/>
            <person name="Veneault-Fourrey C."/>
            <person name="LaButti K."/>
            <person name="Lindquist E.A."/>
            <person name="Lipzen A."/>
            <person name="Lundell T."/>
            <person name="Morin E."/>
            <person name="Murat C."/>
            <person name="Sun H."/>
            <person name="Tunlid A."/>
            <person name="Henrissat B."/>
            <person name="Grigoriev I.V."/>
            <person name="Hibbett D.S."/>
            <person name="Martin F."/>
            <person name="Nordberg H.P."/>
            <person name="Cantor M.N."/>
            <person name="Hua S.X."/>
        </authorList>
    </citation>
    <scope>NUCLEOTIDE SEQUENCE [LARGE SCALE GENOMIC DNA]</scope>
    <source>
        <strain evidence="1 2">Marx 270</strain>
    </source>
</reference>
<organism evidence="1 2">
    <name type="scientific">Pisolithus tinctorius Marx 270</name>
    <dbReference type="NCBI Taxonomy" id="870435"/>
    <lineage>
        <taxon>Eukaryota</taxon>
        <taxon>Fungi</taxon>
        <taxon>Dikarya</taxon>
        <taxon>Basidiomycota</taxon>
        <taxon>Agaricomycotina</taxon>
        <taxon>Agaricomycetes</taxon>
        <taxon>Agaricomycetidae</taxon>
        <taxon>Boletales</taxon>
        <taxon>Sclerodermatineae</taxon>
        <taxon>Pisolithaceae</taxon>
        <taxon>Pisolithus</taxon>
    </lineage>
</organism>
<accession>A0A0C3KJH5</accession>